<dbReference type="SUPFAM" id="SSF56784">
    <property type="entry name" value="HAD-like"/>
    <property type="match status" value="1"/>
</dbReference>
<reference evidence="1 2" key="1">
    <citation type="submission" date="2017-04" db="EMBL/GenBank/DDBJ databases">
        <title>Complete genome sequence of the Campylobacter cuniculorum type strain LMG24588.</title>
        <authorList>
            <person name="Miller W.G."/>
            <person name="Yee E."/>
            <person name="Revez J."/>
            <person name="Bono J.L."/>
            <person name="Rossi M."/>
        </authorList>
    </citation>
    <scope>NUCLEOTIDE SEQUENCE [LARGE SCALE GENOMIC DNA]</scope>
    <source>
        <strain evidence="1 2">LMG 24588</strain>
    </source>
</reference>
<dbReference type="STRING" id="1121267.CCUN_1688"/>
<dbReference type="GO" id="GO:0016787">
    <property type="term" value="F:hydrolase activity"/>
    <property type="evidence" value="ECO:0007669"/>
    <property type="project" value="UniProtKB-KW"/>
</dbReference>
<protein>
    <submittedName>
        <fullName evidence="1">HAD-superfamily hydrolase, subfamily IA</fullName>
    </submittedName>
</protein>
<evidence type="ECO:0000313" key="2">
    <source>
        <dbReference type="Proteomes" id="UP000192902"/>
    </source>
</evidence>
<proteinExistence type="predicted"/>
<gene>
    <name evidence="1" type="ORF">CCUN_1688</name>
</gene>
<dbReference type="InterPro" id="IPR041492">
    <property type="entry name" value="HAD_2"/>
</dbReference>
<dbReference type="InterPro" id="IPR023198">
    <property type="entry name" value="PGP-like_dom2"/>
</dbReference>
<dbReference type="eggNOG" id="COG0637">
    <property type="taxonomic scope" value="Bacteria"/>
</dbReference>
<dbReference type="InterPro" id="IPR023214">
    <property type="entry name" value="HAD_sf"/>
</dbReference>
<dbReference type="Gene3D" id="1.10.150.240">
    <property type="entry name" value="Putative phosphatase, domain 2"/>
    <property type="match status" value="1"/>
</dbReference>
<dbReference type="InterPro" id="IPR036412">
    <property type="entry name" value="HAD-like_sf"/>
</dbReference>
<name>A0A1W6BYV1_9BACT</name>
<evidence type="ECO:0000313" key="1">
    <source>
        <dbReference type="EMBL" id="ARJ57263.1"/>
    </source>
</evidence>
<dbReference type="Pfam" id="PF13419">
    <property type="entry name" value="HAD_2"/>
    <property type="match status" value="1"/>
</dbReference>
<dbReference type="Proteomes" id="UP000192902">
    <property type="component" value="Chromosome"/>
</dbReference>
<keyword evidence="1" id="KW-0378">Hydrolase</keyword>
<dbReference type="Gene3D" id="3.40.50.1000">
    <property type="entry name" value="HAD superfamily/HAD-like"/>
    <property type="match status" value="1"/>
</dbReference>
<dbReference type="OrthoDB" id="9792518at2"/>
<dbReference type="EMBL" id="CP020867">
    <property type="protein sequence ID" value="ARJ57263.1"/>
    <property type="molecule type" value="Genomic_DNA"/>
</dbReference>
<dbReference type="KEGG" id="ccun:CCUN_1688"/>
<dbReference type="AlphaFoldDB" id="A0A1W6BYV1"/>
<dbReference type="RefSeq" id="WP_027305529.1">
    <property type="nucleotide sequence ID" value="NZ_CP020867.1"/>
</dbReference>
<accession>A0A1W6BYV1</accession>
<sequence>MIFVLDMDGTLIDSNEANFLSYKDAYESILKENFTLEYNHSRFTFKDLKKYFPHLTPKQKQQIKEEKTRLYAQYLSYTKINQNLLNHILKFIKTHKIFLCTNAAKQRVEMIVKYHHLDFLSGIYCNESDNKFLNFLKHYNFDAKDIIVFENDDSQISCALQAGVLKQNIIKIGMCYETT</sequence>
<organism evidence="1 2">
    <name type="scientific">Campylobacter cuniculorum DSM 23162 = LMG 24588</name>
    <dbReference type="NCBI Taxonomy" id="1121267"/>
    <lineage>
        <taxon>Bacteria</taxon>
        <taxon>Pseudomonadati</taxon>
        <taxon>Campylobacterota</taxon>
        <taxon>Epsilonproteobacteria</taxon>
        <taxon>Campylobacterales</taxon>
        <taxon>Campylobacteraceae</taxon>
        <taxon>Campylobacter</taxon>
    </lineage>
</organism>